<dbReference type="InterPro" id="IPR001254">
    <property type="entry name" value="Trypsin_dom"/>
</dbReference>
<dbReference type="Ensembl" id="ENSSRHT00000041393.1">
    <property type="protein sequence ID" value="ENSSRHP00000040241.1"/>
    <property type="gene ID" value="ENSSRHG00000020474.1"/>
</dbReference>
<evidence type="ECO:0000256" key="2">
    <source>
        <dbReference type="ARBA" id="ARBA00022737"/>
    </source>
</evidence>
<reference evidence="7" key="2">
    <citation type="submission" date="2025-09" db="UniProtKB">
        <authorList>
            <consortium name="Ensembl"/>
        </authorList>
    </citation>
    <scope>IDENTIFICATION</scope>
</reference>
<organism evidence="7 8">
    <name type="scientific">Sinocyclocheilus rhinocerous</name>
    <dbReference type="NCBI Taxonomy" id="307959"/>
    <lineage>
        <taxon>Eukaryota</taxon>
        <taxon>Metazoa</taxon>
        <taxon>Chordata</taxon>
        <taxon>Craniata</taxon>
        <taxon>Vertebrata</taxon>
        <taxon>Euteleostomi</taxon>
        <taxon>Actinopterygii</taxon>
        <taxon>Neopterygii</taxon>
        <taxon>Teleostei</taxon>
        <taxon>Ostariophysi</taxon>
        <taxon>Cypriniformes</taxon>
        <taxon>Cyprinidae</taxon>
        <taxon>Cyprininae</taxon>
        <taxon>Sinocyclocheilus</taxon>
    </lineage>
</organism>
<dbReference type="InterPro" id="IPR009003">
    <property type="entry name" value="Peptidase_S1_PA"/>
</dbReference>
<dbReference type="Pfam" id="PF00084">
    <property type="entry name" value="Sushi"/>
    <property type="match status" value="1"/>
</dbReference>
<protein>
    <submittedName>
        <fullName evidence="7">Complement factor b, like</fullName>
    </submittedName>
</protein>
<dbReference type="Gene3D" id="2.10.70.10">
    <property type="entry name" value="Complement Module, domain 1"/>
    <property type="match status" value="2"/>
</dbReference>
<proteinExistence type="predicted"/>
<dbReference type="PANTHER" id="PTHR46393:SF6">
    <property type="entry name" value="COMPLEMENT C2-RELATED"/>
    <property type="match status" value="1"/>
</dbReference>
<evidence type="ECO:0000313" key="7">
    <source>
        <dbReference type="Ensembl" id="ENSSRHP00000040241.1"/>
    </source>
</evidence>
<dbReference type="SUPFAM" id="SSF50494">
    <property type="entry name" value="Trypsin-like serine proteases"/>
    <property type="match status" value="1"/>
</dbReference>
<comment type="caution">
    <text evidence="5">Lacks conserved residue(s) required for the propagation of feature annotation.</text>
</comment>
<evidence type="ECO:0000313" key="8">
    <source>
        <dbReference type="Proteomes" id="UP000472270"/>
    </source>
</evidence>
<evidence type="ECO:0000256" key="1">
    <source>
        <dbReference type="ARBA" id="ARBA00022659"/>
    </source>
</evidence>
<dbReference type="AlphaFoldDB" id="A0A673IR93"/>
<dbReference type="InterPro" id="IPR043504">
    <property type="entry name" value="Peptidase_S1_PA_chymotrypsin"/>
</dbReference>
<accession>A0A673IR93</accession>
<dbReference type="GO" id="GO:0006508">
    <property type="term" value="P:proteolysis"/>
    <property type="evidence" value="ECO:0007669"/>
    <property type="project" value="InterPro"/>
</dbReference>
<dbReference type="Gene3D" id="3.40.50.410">
    <property type="entry name" value="von Willebrand factor, type A domain"/>
    <property type="match status" value="1"/>
</dbReference>
<dbReference type="PROSITE" id="PS50923">
    <property type="entry name" value="SUSHI"/>
    <property type="match status" value="1"/>
</dbReference>
<dbReference type="GO" id="GO:0004252">
    <property type="term" value="F:serine-type endopeptidase activity"/>
    <property type="evidence" value="ECO:0007669"/>
    <property type="project" value="InterPro"/>
</dbReference>
<reference evidence="7" key="1">
    <citation type="submission" date="2025-08" db="UniProtKB">
        <authorList>
            <consortium name="Ensembl"/>
        </authorList>
    </citation>
    <scope>IDENTIFICATION</scope>
</reference>
<dbReference type="InterPro" id="IPR000436">
    <property type="entry name" value="Sushi_SCR_CCP_dom"/>
</dbReference>
<keyword evidence="1 5" id="KW-0768">Sushi</keyword>
<dbReference type="PANTHER" id="PTHR46393">
    <property type="entry name" value="SUSHI DOMAIN-CONTAINING PROTEIN"/>
    <property type="match status" value="1"/>
</dbReference>
<dbReference type="InterPro" id="IPR018114">
    <property type="entry name" value="TRYPSIN_HIS"/>
</dbReference>
<dbReference type="SMART" id="SM00032">
    <property type="entry name" value="CCP"/>
    <property type="match status" value="1"/>
</dbReference>
<dbReference type="GO" id="GO:0070062">
    <property type="term" value="C:extracellular exosome"/>
    <property type="evidence" value="ECO:0007669"/>
    <property type="project" value="TreeGrafter"/>
</dbReference>
<dbReference type="Proteomes" id="UP000472270">
    <property type="component" value="Unassembled WGS sequence"/>
</dbReference>
<evidence type="ECO:0000256" key="4">
    <source>
        <dbReference type="ARBA" id="ARBA00023180"/>
    </source>
</evidence>
<dbReference type="GO" id="GO:0009617">
    <property type="term" value="P:response to bacterium"/>
    <property type="evidence" value="ECO:0007669"/>
    <property type="project" value="TreeGrafter"/>
</dbReference>
<keyword evidence="3" id="KW-1015">Disulfide bond</keyword>
<dbReference type="InterPro" id="IPR036465">
    <property type="entry name" value="vWFA_dom_sf"/>
</dbReference>
<dbReference type="GO" id="GO:0006956">
    <property type="term" value="P:complement activation"/>
    <property type="evidence" value="ECO:0007669"/>
    <property type="project" value="TreeGrafter"/>
</dbReference>
<evidence type="ECO:0000259" key="6">
    <source>
        <dbReference type="PROSITE" id="PS50923"/>
    </source>
</evidence>
<dbReference type="PROSITE" id="PS00134">
    <property type="entry name" value="TRYPSIN_HIS"/>
    <property type="match status" value="1"/>
</dbReference>
<dbReference type="SUPFAM" id="SSF57535">
    <property type="entry name" value="Complement control module/SCR domain"/>
    <property type="match status" value="1"/>
</dbReference>
<dbReference type="InterPro" id="IPR035976">
    <property type="entry name" value="Sushi/SCR/CCP_sf"/>
</dbReference>
<dbReference type="Pfam" id="PF00089">
    <property type="entry name" value="Trypsin"/>
    <property type="match status" value="1"/>
</dbReference>
<keyword evidence="2" id="KW-0677">Repeat</keyword>
<dbReference type="CDD" id="cd00033">
    <property type="entry name" value="CCP"/>
    <property type="match status" value="1"/>
</dbReference>
<keyword evidence="4" id="KW-0325">Glycoprotein</keyword>
<name>A0A673IR93_9TELE</name>
<keyword evidence="8" id="KW-1185">Reference proteome</keyword>
<dbReference type="Gene3D" id="2.40.10.10">
    <property type="entry name" value="Trypsin-like serine proteases"/>
    <property type="match status" value="1"/>
</dbReference>
<sequence>MWPSLGNPKWFFYGMHSCNTIFSSGPLIFLVGAPSSISCPDENLRISGGSFAFSKDGSIVRYSCSEGYYPTVRIRRTQITCPDPRGFENGEKYPNQRQHFVNDTTHYSCHADFRGSGTRVCQANMKWSGGTTETVSGNGCVSDLCPDPGIPAGCTRTGHMFNIKPPGRRSNMAAHCSGCVFMVCVCSLLCNLTHTHIFYTSLNVMCHIPNENLTYVHYRQISYYQVSPNYEILNFCHRRYMDSKGDRSETNIVQANERILESMKIEQMENKKEFQQTQHIIIKLTDGQANMGGNARPWVDQIKDLVNKILLQWRRKNLDMNDLKTDRGNKNVALCGVYTYRDHDNGTESHKCHQYPWLAKIILSLMFCNNGKISNCVGSLVTSSFILTAAHCFRFEDTPDRITVDMGSDIKGIKLKDYIPHPRYDLNLNLNLNLKMGIPEYYEFDVTLIQLKEPVIMGIGLWPYIYVATIVANHSLVAGRTIGRNYLVERTDTKKAEGITAKNANYIVTDNFPSKLIMLCISSTVFFNHFSCLPIPFNSTLSYFKSYASFFRTPLTFL</sequence>
<evidence type="ECO:0000256" key="5">
    <source>
        <dbReference type="PROSITE-ProRule" id="PRU00302"/>
    </source>
</evidence>
<feature type="domain" description="Sushi" evidence="6">
    <location>
        <begin position="79"/>
        <end position="142"/>
    </location>
</feature>
<evidence type="ECO:0000256" key="3">
    <source>
        <dbReference type="ARBA" id="ARBA00023157"/>
    </source>
</evidence>